<reference evidence="11" key="1">
    <citation type="submission" date="2016-11" db="EMBL/GenBank/DDBJ databases">
        <authorList>
            <person name="Varghese N."/>
            <person name="Submissions S."/>
        </authorList>
    </citation>
    <scope>NUCLEOTIDE SEQUENCE [LARGE SCALE GENOMIC DNA]</scope>
    <source>
        <strain evidence="11">DSM 19978</strain>
    </source>
</reference>
<dbReference type="SUPFAM" id="SSF48452">
    <property type="entry name" value="TPR-like"/>
    <property type="match status" value="1"/>
</dbReference>
<evidence type="ECO:0000256" key="4">
    <source>
        <dbReference type="PROSITE-ProRule" id="PRU00169"/>
    </source>
</evidence>
<dbReference type="STRING" id="468056.SAMN05443549_105113"/>
<dbReference type="Gene3D" id="1.25.40.10">
    <property type="entry name" value="Tetratricopeptide repeat domain"/>
    <property type="match status" value="1"/>
</dbReference>
<proteinExistence type="predicted"/>
<dbReference type="CDD" id="cd16922">
    <property type="entry name" value="HATPase_EvgS-ArcB-TorS-like"/>
    <property type="match status" value="1"/>
</dbReference>
<evidence type="ECO:0000256" key="6">
    <source>
        <dbReference type="SAM" id="Phobius"/>
    </source>
</evidence>
<evidence type="ECO:0000313" key="11">
    <source>
        <dbReference type="Proteomes" id="UP000184516"/>
    </source>
</evidence>
<dbReference type="PROSITE" id="PS50109">
    <property type="entry name" value="HIS_KIN"/>
    <property type="match status" value="1"/>
</dbReference>
<dbReference type="SMART" id="SM00388">
    <property type="entry name" value="HisKA"/>
    <property type="match status" value="1"/>
</dbReference>
<evidence type="ECO:0000313" key="10">
    <source>
        <dbReference type="EMBL" id="SHG61121.1"/>
    </source>
</evidence>
<evidence type="ECO:0000256" key="2">
    <source>
        <dbReference type="ARBA" id="ARBA00012438"/>
    </source>
</evidence>
<dbReference type="InterPro" id="IPR011990">
    <property type="entry name" value="TPR-like_helical_dom_sf"/>
</dbReference>
<dbReference type="SUPFAM" id="SSF52172">
    <property type="entry name" value="CheY-like"/>
    <property type="match status" value="1"/>
</dbReference>
<dbReference type="PRINTS" id="PR00344">
    <property type="entry name" value="BCTRLSENSOR"/>
</dbReference>
<name>A0A1M5L7Y2_9FLAO</name>
<dbReference type="CDD" id="cd17546">
    <property type="entry name" value="REC_hyHK_CKI1_RcsC-like"/>
    <property type="match status" value="1"/>
</dbReference>
<feature type="modified residue" description="4-aspartylphosphate" evidence="4">
    <location>
        <position position="663"/>
    </location>
</feature>
<dbReference type="PANTHER" id="PTHR45339">
    <property type="entry name" value="HYBRID SIGNAL TRANSDUCTION HISTIDINE KINASE J"/>
    <property type="match status" value="1"/>
</dbReference>
<feature type="signal peptide" evidence="7">
    <location>
        <begin position="1"/>
        <end position="23"/>
    </location>
</feature>
<feature type="transmembrane region" description="Helical" evidence="6">
    <location>
        <begin position="311"/>
        <end position="331"/>
    </location>
</feature>
<dbReference type="InterPro" id="IPR003594">
    <property type="entry name" value="HATPase_dom"/>
</dbReference>
<dbReference type="FunFam" id="3.30.565.10:FF:000010">
    <property type="entry name" value="Sensor histidine kinase RcsC"/>
    <property type="match status" value="1"/>
</dbReference>
<dbReference type="InterPro" id="IPR011006">
    <property type="entry name" value="CheY-like_superfamily"/>
</dbReference>
<dbReference type="Pfam" id="PF00512">
    <property type="entry name" value="HisKA"/>
    <property type="match status" value="1"/>
</dbReference>
<feature type="domain" description="Histidine kinase" evidence="8">
    <location>
        <begin position="371"/>
        <end position="591"/>
    </location>
</feature>
<keyword evidence="7" id="KW-0732">Signal</keyword>
<dbReference type="Pfam" id="PF02518">
    <property type="entry name" value="HATPase_c"/>
    <property type="match status" value="1"/>
</dbReference>
<sequence>MIQPRIFIFLLVLLNSFSATSFAQTKTPSKTEIKKIAKQAVKYLNDANFEKSMSTSRQVLHYANLIGDNYLIAVSYNIIAANLDEMSEFDKAIFYYNKGLFYANKTNDNSIKNYINNNLGNVYCFEKKQYEKGINYYKKSLVYSQKEADTTQIVFTKLNIAWAYFDIGQYKEGNPYLEYVNKYHSKFGNELTIVVQNMLNGMYSSYKGENQKAESYFLNAIQLGKNKGPESDLSYSHEEYSKFLFKKGDYKQAYENLVIYNKITEKLYNEEKLKKADIAGVHLELDEYKREVDKIEIEKNIQAQSLKKSRIIVILFILALIVVLLLMYSLYRNYSLKKKANRDLTIANEELYIAKEKAEEASLLKTQFVSTMSHELRTPLYGVIGITNMLLDEHKELVDSPHLSSLKFSARYLLSLVNDILQINKIEENRIVLESLTFNVLDEIDMIKNSLSFIAQNNNDIITINVDPNIPEYLIGDKLRLSQILMNLASNGLKFTKNGEIKISANLIKVEGKTHYIEFQVEDNGIGIAKEDQDKIFEKFVQIGRNENDYQGTGLGLAIVKRLLTLFNSDISLKSKLGLGTKFKFTIAFEHNPDKTDEIIKNIKVDLSSSQIFRILVVEDNKINQTVTKRIIQKNNCSCIIVDDGFQAIEILNKEVFDIVLMDINMPIMNGFETTRKIRHNGIKTPIIALTAFAKGEIIEEAISAGMNDIMVKPFEPIKLFKVITDQIKKARNLGDVNVS</sequence>
<dbReference type="Pfam" id="PF00072">
    <property type="entry name" value="Response_reg"/>
    <property type="match status" value="1"/>
</dbReference>
<dbReference type="Gene3D" id="1.10.287.130">
    <property type="match status" value="1"/>
</dbReference>
<evidence type="ECO:0000256" key="5">
    <source>
        <dbReference type="SAM" id="Coils"/>
    </source>
</evidence>
<keyword evidence="11" id="KW-1185">Reference proteome</keyword>
<dbReference type="InterPro" id="IPR036097">
    <property type="entry name" value="HisK_dim/P_sf"/>
</dbReference>
<dbReference type="EC" id="2.7.13.3" evidence="2"/>
<feature type="coiled-coil region" evidence="5">
    <location>
        <begin position="278"/>
        <end position="305"/>
    </location>
</feature>
<dbReference type="InterPro" id="IPR004358">
    <property type="entry name" value="Sig_transdc_His_kin-like_C"/>
</dbReference>
<dbReference type="PANTHER" id="PTHR45339:SF5">
    <property type="entry name" value="HISTIDINE KINASE"/>
    <property type="match status" value="1"/>
</dbReference>
<dbReference type="Proteomes" id="UP000184516">
    <property type="component" value="Unassembled WGS sequence"/>
</dbReference>
<accession>A0A1M5L7Y2</accession>
<dbReference type="SUPFAM" id="SSF47384">
    <property type="entry name" value="Homodimeric domain of signal transducing histidine kinase"/>
    <property type="match status" value="1"/>
</dbReference>
<keyword evidence="10" id="KW-0808">Transferase</keyword>
<comment type="catalytic activity">
    <reaction evidence="1">
        <text>ATP + protein L-histidine = ADP + protein N-phospho-L-histidine.</text>
        <dbReference type="EC" id="2.7.13.3"/>
    </reaction>
</comment>
<evidence type="ECO:0000259" key="8">
    <source>
        <dbReference type="PROSITE" id="PS50109"/>
    </source>
</evidence>
<dbReference type="InterPro" id="IPR005467">
    <property type="entry name" value="His_kinase_dom"/>
</dbReference>
<dbReference type="EMBL" id="FQWB01000005">
    <property type="protein sequence ID" value="SHG61121.1"/>
    <property type="molecule type" value="Genomic_DNA"/>
</dbReference>
<keyword evidence="5" id="KW-0175">Coiled coil</keyword>
<dbReference type="Gene3D" id="3.30.565.10">
    <property type="entry name" value="Histidine kinase-like ATPase, C-terminal domain"/>
    <property type="match status" value="1"/>
</dbReference>
<keyword evidence="6" id="KW-0812">Transmembrane</keyword>
<dbReference type="SUPFAM" id="SSF55874">
    <property type="entry name" value="ATPase domain of HSP90 chaperone/DNA topoisomerase II/histidine kinase"/>
    <property type="match status" value="1"/>
</dbReference>
<organism evidence="10 11">
    <name type="scientific">Flavobacterium fluvii</name>
    <dbReference type="NCBI Taxonomy" id="468056"/>
    <lineage>
        <taxon>Bacteria</taxon>
        <taxon>Pseudomonadati</taxon>
        <taxon>Bacteroidota</taxon>
        <taxon>Flavobacteriia</taxon>
        <taxon>Flavobacteriales</taxon>
        <taxon>Flavobacteriaceae</taxon>
        <taxon>Flavobacterium</taxon>
    </lineage>
</organism>
<dbReference type="InterPro" id="IPR036890">
    <property type="entry name" value="HATPase_C_sf"/>
</dbReference>
<keyword evidence="6" id="KW-0472">Membrane</keyword>
<dbReference type="InterPro" id="IPR001789">
    <property type="entry name" value="Sig_transdc_resp-reg_receiver"/>
</dbReference>
<protein>
    <recommendedName>
        <fullName evidence="2">histidine kinase</fullName>
        <ecNumber evidence="2">2.7.13.3</ecNumber>
    </recommendedName>
</protein>
<evidence type="ECO:0000256" key="1">
    <source>
        <dbReference type="ARBA" id="ARBA00000085"/>
    </source>
</evidence>
<dbReference type="SMART" id="SM00448">
    <property type="entry name" value="REC"/>
    <property type="match status" value="1"/>
</dbReference>
<evidence type="ECO:0000256" key="7">
    <source>
        <dbReference type="SAM" id="SignalP"/>
    </source>
</evidence>
<dbReference type="InterPro" id="IPR003661">
    <property type="entry name" value="HisK_dim/P_dom"/>
</dbReference>
<keyword evidence="10" id="KW-0418">Kinase</keyword>
<dbReference type="Gene3D" id="3.40.50.2300">
    <property type="match status" value="1"/>
</dbReference>
<gene>
    <name evidence="10" type="ORF">SAMN05443549_105113</name>
</gene>
<dbReference type="AlphaFoldDB" id="A0A1M5L7Y2"/>
<keyword evidence="6" id="KW-1133">Transmembrane helix</keyword>
<evidence type="ECO:0000256" key="3">
    <source>
        <dbReference type="ARBA" id="ARBA00022553"/>
    </source>
</evidence>
<feature type="chain" id="PRO_5013359297" description="histidine kinase" evidence="7">
    <location>
        <begin position="24"/>
        <end position="740"/>
    </location>
</feature>
<keyword evidence="3 4" id="KW-0597">Phosphoprotein</keyword>
<feature type="domain" description="Response regulatory" evidence="9">
    <location>
        <begin position="614"/>
        <end position="728"/>
    </location>
</feature>
<dbReference type="RefSeq" id="WP_073370942.1">
    <property type="nucleotide sequence ID" value="NZ_FQWB01000005.1"/>
</dbReference>
<dbReference type="PROSITE" id="PS50110">
    <property type="entry name" value="RESPONSE_REGULATORY"/>
    <property type="match status" value="1"/>
</dbReference>
<dbReference type="GO" id="GO:0000155">
    <property type="term" value="F:phosphorelay sensor kinase activity"/>
    <property type="evidence" value="ECO:0007669"/>
    <property type="project" value="InterPro"/>
</dbReference>
<dbReference type="SMART" id="SM00387">
    <property type="entry name" value="HATPase_c"/>
    <property type="match status" value="1"/>
</dbReference>
<dbReference type="CDD" id="cd00082">
    <property type="entry name" value="HisKA"/>
    <property type="match status" value="1"/>
</dbReference>
<evidence type="ECO:0000259" key="9">
    <source>
        <dbReference type="PROSITE" id="PS50110"/>
    </source>
</evidence>
<dbReference type="OrthoDB" id="4457677at2"/>